<dbReference type="AlphaFoldDB" id="A0A1I7ETY5"/>
<protein>
    <submittedName>
        <fullName evidence="1">Uncharacterized protein</fullName>
    </submittedName>
</protein>
<dbReference type="RefSeq" id="WP_093552292.1">
    <property type="nucleotide sequence ID" value="NZ_FPBO01000001.1"/>
</dbReference>
<dbReference type="Proteomes" id="UP000199391">
    <property type="component" value="Unassembled WGS sequence"/>
</dbReference>
<dbReference type="EMBL" id="FPBO01000001">
    <property type="protein sequence ID" value="SFU27404.1"/>
    <property type="molecule type" value="Genomic_DNA"/>
</dbReference>
<reference evidence="2" key="1">
    <citation type="submission" date="2016-10" db="EMBL/GenBank/DDBJ databases">
        <authorList>
            <person name="Varghese N."/>
            <person name="Submissions S."/>
        </authorList>
    </citation>
    <scope>NUCLEOTIDE SEQUENCE [LARGE SCALE GENOMIC DNA]</scope>
    <source>
        <strain evidence="2">CGMCC 1.11014</strain>
    </source>
</reference>
<proteinExistence type="predicted"/>
<dbReference type="STRING" id="1035707.SAMN05216552_100172"/>
<gene>
    <name evidence="1" type="ORF">SAMN05216552_100172</name>
</gene>
<name>A0A1I7ETY5_9BURK</name>
<keyword evidence="2" id="KW-1185">Reference proteome</keyword>
<evidence type="ECO:0000313" key="1">
    <source>
        <dbReference type="EMBL" id="SFU27404.1"/>
    </source>
</evidence>
<dbReference type="OrthoDB" id="8778038at2"/>
<evidence type="ECO:0000313" key="2">
    <source>
        <dbReference type="Proteomes" id="UP000199391"/>
    </source>
</evidence>
<organism evidence="1 2">
    <name type="scientific">Pseudoduganella namucuonensis</name>
    <dbReference type="NCBI Taxonomy" id="1035707"/>
    <lineage>
        <taxon>Bacteria</taxon>
        <taxon>Pseudomonadati</taxon>
        <taxon>Pseudomonadota</taxon>
        <taxon>Betaproteobacteria</taxon>
        <taxon>Burkholderiales</taxon>
        <taxon>Oxalobacteraceae</taxon>
        <taxon>Telluria group</taxon>
        <taxon>Pseudoduganella</taxon>
    </lineage>
</organism>
<sequence length="159" mass="16037">MITPITPLSGYAVRRLAAVDETGNEDSLLPRLAVGLSENASVVATLGGAKSTTQIYTAAGLLSAFQQAGTLPAPVELPAPGSVTREQAQQQLARQIAASLASDPSGSGAYTGTPVLQSLPTAPQAPSWGNVLKARPGLTSTAVANAYNAGIVSSFSVYA</sequence>
<accession>A0A1I7ETY5</accession>